<accession>A0A3B0Y6L6</accession>
<gene>
    <name evidence="1" type="ORF">MNBD_GAMMA10-582</name>
</gene>
<dbReference type="SUPFAM" id="SSF52402">
    <property type="entry name" value="Adenine nucleotide alpha hydrolases-like"/>
    <property type="match status" value="1"/>
</dbReference>
<dbReference type="AlphaFoldDB" id="A0A3B0Y6L6"/>
<sequence>MSNIDQFESLFRSAIHDVYEYQTLSFNNLLIVSDLEGAPSEAFTDQVKQFSLMAEKGQWHHLGKGDFLTTSELLDGVEKIKPDLIFTYRNMYSKAWQHPHSLGEHLDVLIQKTDAPVFILPHPQADYAMEHTMKNCDVVMALTDHLSNDHDLVNHAVRFTQDKGVLHLGHIEDTDTFDRYINAISKIQTIDTEDAKEKLAKELLKQPENYINSVIEQLRDEKLDIDVKAEVSFGHHLTEFRKCIDAYKVDLLVMNAKDHQQMAMHGLAYPLAVELRQIPLLMI</sequence>
<evidence type="ECO:0000313" key="1">
    <source>
        <dbReference type="EMBL" id="VAW72480.1"/>
    </source>
</evidence>
<dbReference type="Gene3D" id="3.40.50.12370">
    <property type="match status" value="1"/>
</dbReference>
<name>A0A3B0Y6L6_9ZZZZ</name>
<dbReference type="EMBL" id="UOFJ01000664">
    <property type="protein sequence ID" value="VAW72480.1"/>
    <property type="molecule type" value="Genomic_DNA"/>
</dbReference>
<protein>
    <submittedName>
        <fullName evidence="1">Uncharacterized protein</fullName>
    </submittedName>
</protein>
<proteinExistence type="predicted"/>
<organism evidence="1">
    <name type="scientific">hydrothermal vent metagenome</name>
    <dbReference type="NCBI Taxonomy" id="652676"/>
    <lineage>
        <taxon>unclassified sequences</taxon>
        <taxon>metagenomes</taxon>
        <taxon>ecological metagenomes</taxon>
    </lineage>
</organism>
<reference evidence="1" key="1">
    <citation type="submission" date="2018-06" db="EMBL/GenBank/DDBJ databases">
        <authorList>
            <person name="Zhirakovskaya E."/>
        </authorList>
    </citation>
    <scope>NUCLEOTIDE SEQUENCE</scope>
</reference>